<dbReference type="AlphaFoldDB" id="A0AAD9SKU0"/>
<accession>A0AAD9SKU0</accession>
<organism evidence="2 3">
    <name type="scientific">Phomopsis amygdali</name>
    <name type="common">Fusicoccum amygdali</name>
    <dbReference type="NCBI Taxonomy" id="1214568"/>
    <lineage>
        <taxon>Eukaryota</taxon>
        <taxon>Fungi</taxon>
        <taxon>Dikarya</taxon>
        <taxon>Ascomycota</taxon>
        <taxon>Pezizomycotina</taxon>
        <taxon>Sordariomycetes</taxon>
        <taxon>Sordariomycetidae</taxon>
        <taxon>Diaporthales</taxon>
        <taxon>Diaporthaceae</taxon>
        <taxon>Diaporthe</taxon>
    </lineage>
</organism>
<name>A0AAD9SKU0_PHOAM</name>
<evidence type="ECO:0000313" key="2">
    <source>
        <dbReference type="EMBL" id="KAK2611610.1"/>
    </source>
</evidence>
<dbReference type="PANTHER" id="PTHR37783">
    <property type="entry name" value="MEMBRANE PROTEIN, PUTATIVE (AFU_ORTHOLOGUE AFUA_1G04315)-RELATED"/>
    <property type="match status" value="1"/>
</dbReference>
<proteinExistence type="predicted"/>
<dbReference type="EMBL" id="JAUJFL010000002">
    <property type="protein sequence ID" value="KAK2611610.1"/>
    <property type="molecule type" value="Genomic_DNA"/>
</dbReference>
<feature type="transmembrane region" description="Helical" evidence="1">
    <location>
        <begin position="101"/>
        <end position="126"/>
    </location>
</feature>
<keyword evidence="3" id="KW-1185">Reference proteome</keyword>
<sequence>MSSASPKPVKITTFPLRNQPGRIAGYTIGAALMLLISRRGFIAPGSIIYNTLIKTPEAAQTAAKIQDWAFLFVVGAHSIEVPLFAVTKLKKHGVPFFSVLWWKWAVACFVGGLAAWKHFALTVAAAEGKRA</sequence>
<keyword evidence="1" id="KW-0472">Membrane</keyword>
<keyword evidence="1" id="KW-0812">Transmembrane</keyword>
<dbReference type="Proteomes" id="UP001265746">
    <property type="component" value="Unassembled WGS sequence"/>
</dbReference>
<evidence type="ECO:0000256" key="1">
    <source>
        <dbReference type="SAM" id="Phobius"/>
    </source>
</evidence>
<keyword evidence="1" id="KW-1133">Transmembrane helix</keyword>
<reference evidence="2" key="1">
    <citation type="submission" date="2023-06" db="EMBL/GenBank/DDBJ databases">
        <authorList>
            <person name="Noh H."/>
        </authorList>
    </citation>
    <scope>NUCLEOTIDE SEQUENCE</scope>
    <source>
        <strain evidence="2">DUCC20226</strain>
    </source>
</reference>
<dbReference type="PANTHER" id="PTHR37783:SF1">
    <property type="entry name" value="MEMBRANE PROTEIN, PUTATIVE (AFU_ORTHOLOGUE AFUA_1G04315)-RELATED"/>
    <property type="match status" value="1"/>
</dbReference>
<comment type="caution">
    <text evidence="2">The sequence shown here is derived from an EMBL/GenBank/DDBJ whole genome shotgun (WGS) entry which is preliminary data.</text>
</comment>
<gene>
    <name evidence="2" type="ORF">N8I77_004943</name>
</gene>
<feature type="transmembrane region" description="Helical" evidence="1">
    <location>
        <begin position="68"/>
        <end position="89"/>
    </location>
</feature>
<feature type="transmembrane region" description="Helical" evidence="1">
    <location>
        <begin position="23"/>
        <end position="47"/>
    </location>
</feature>
<protein>
    <recommendedName>
        <fullName evidence="4">Integral membrane protein</fullName>
    </recommendedName>
</protein>
<evidence type="ECO:0008006" key="4">
    <source>
        <dbReference type="Google" id="ProtNLM"/>
    </source>
</evidence>
<evidence type="ECO:0000313" key="3">
    <source>
        <dbReference type="Proteomes" id="UP001265746"/>
    </source>
</evidence>